<name>E3L5X9_PUCGT</name>
<dbReference type="InParanoid" id="E3L5X9"/>
<keyword evidence="2" id="KW-1185">Reference proteome</keyword>
<dbReference type="EMBL" id="DS178355">
    <property type="protein sequence ID" value="EFP91954.1"/>
    <property type="molecule type" value="Genomic_DNA"/>
</dbReference>
<gene>
    <name evidence="1" type="ORF">PGTG_18405</name>
</gene>
<dbReference type="KEGG" id="pgr:PGTG_18405"/>
<reference evidence="2" key="2">
    <citation type="journal article" date="2011" name="Proc. Natl. Acad. Sci. U.S.A.">
        <title>Obligate biotrophy features unraveled by the genomic analysis of rust fungi.</title>
        <authorList>
            <person name="Duplessis S."/>
            <person name="Cuomo C.A."/>
            <person name="Lin Y.-C."/>
            <person name="Aerts A."/>
            <person name="Tisserant E."/>
            <person name="Veneault-Fourrey C."/>
            <person name="Joly D.L."/>
            <person name="Hacquard S."/>
            <person name="Amselem J."/>
            <person name="Cantarel B.L."/>
            <person name="Chiu R."/>
            <person name="Coutinho P.M."/>
            <person name="Feau N."/>
            <person name="Field M."/>
            <person name="Frey P."/>
            <person name="Gelhaye E."/>
            <person name="Goldberg J."/>
            <person name="Grabherr M.G."/>
            <person name="Kodira C.D."/>
            <person name="Kohler A."/>
            <person name="Kuees U."/>
            <person name="Lindquist E.A."/>
            <person name="Lucas S.M."/>
            <person name="Mago R."/>
            <person name="Mauceli E."/>
            <person name="Morin E."/>
            <person name="Murat C."/>
            <person name="Pangilinan J.L."/>
            <person name="Park R."/>
            <person name="Pearson M."/>
            <person name="Quesneville H."/>
            <person name="Rouhier N."/>
            <person name="Sakthikumar S."/>
            <person name="Salamov A.A."/>
            <person name="Schmutz J."/>
            <person name="Selles B."/>
            <person name="Shapiro H."/>
            <person name="Tanguay P."/>
            <person name="Tuskan G.A."/>
            <person name="Henrissat B."/>
            <person name="Van de Peer Y."/>
            <person name="Rouze P."/>
            <person name="Ellis J.G."/>
            <person name="Dodds P.N."/>
            <person name="Schein J.E."/>
            <person name="Zhong S."/>
            <person name="Hamelin R.C."/>
            <person name="Grigoriev I.V."/>
            <person name="Szabo L.J."/>
            <person name="Martin F."/>
        </authorList>
    </citation>
    <scope>NUCLEOTIDE SEQUENCE [LARGE SCALE GENOMIC DNA]</scope>
    <source>
        <strain evidence="2">CRL 75-36-700-3 / race SCCL</strain>
    </source>
</reference>
<dbReference type="VEuPathDB" id="FungiDB:PGTG_18405"/>
<proteinExistence type="predicted"/>
<protein>
    <submittedName>
        <fullName evidence="1">Uncharacterized protein</fullName>
    </submittedName>
</protein>
<dbReference type="GeneID" id="10531906"/>
<organism evidence="1 2">
    <name type="scientific">Puccinia graminis f. sp. tritici (strain CRL 75-36-700-3 / race SCCL)</name>
    <name type="common">Black stem rust fungus</name>
    <dbReference type="NCBI Taxonomy" id="418459"/>
    <lineage>
        <taxon>Eukaryota</taxon>
        <taxon>Fungi</taxon>
        <taxon>Dikarya</taxon>
        <taxon>Basidiomycota</taxon>
        <taxon>Pucciniomycotina</taxon>
        <taxon>Pucciniomycetes</taxon>
        <taxon>Pucciniales</taxon>
        <taxon>Pucciniaceae</taxon>
        <taxon>Puccinia</taxon>
    </lineage>
</organism>
<accession>E3L5X9</accession>
<sequence length="122" mass="14125">MASRFGLLEKQFYKQSFNKFRAQESESLIELVEDFPSKSTFWVLIENWEGPRSDGKLSSKVSSTQFPSGPILPTPIETLWTTVNGHFYHGWFISNCQDKWGTRLSERHLRAVGAYNFERSSI</sequence>
<evidence type="ECO:0000313" key="1">
    <source>
        <dbReference type="EMBL" id="EFP91954.1"/>
    </source>
</evidence>
<dbReference type="AlphaFoldDB" id="E3L5X9"/>
<dbReference type="Proteomes" id="UP000008783">
    <property type="component" value="Unassembled WGS sequence"/>
</dbReference>
<reference key="1">
    <citation type="submission" date="2007-01" db="EMBL/GenBank/DDBJ databases">
        <title>The Genome Sequence of Puccinia graminis f. sp. tritici Strain CRL 75-36-700-3.</title>
        <authorList>
            <consortium name="The Broad Institute Genome Sequencing Platform"/>
            <person name="Birren B."/>
            <person name="Lander E."/>
            <person name="Galagan J."/>
            <person name="Nusbaum C."/>
            <person name="Devon K."/>
            <person name="Cuomo C."/>
            <person name="Jaffe D."/>
            <person name="Butler J."/>
            <person name="Alvarez P."/>
            <person name="Gnerre S."/>
            <person name="Grabherr M."/>
            <person name="Mauceli E."/>
            <person name="Brockman W."/>
            <person name="Young S."/>
            <person name="LaButti K."/>
            <person name="Sykes S."/>
            <person name="DeCaprio D."/>
            <person name="Crawford M."/>
            <person name="Koehrsen M."/>
            <person name="Engels R."/>
            <person name="Montgomery P."/>
            <person name="Pearson M."/>
            <person name="Howarth C."/>
            <person name="Larson L."/>
            <person name="White J."/>
            <person name="Zeng Q."/>
            <person name="Kodira C."/>
            <person name="Yandava C."/>
            <person name="Alvarado L."/>
            <person name="O'Leary S."/>
            <person name="Szabo L."/>
            <person name="Dean R."/>
            <person name="Schein J."/>
        </authorList>
    </citation>
    <scope>NUCLEOTIDE SEQUENCE</scope>
    <source>
        <strain>CRL 75-36-700-3</strain>
    </source>
</reference>
<dbReference type="HOGENOM" id="CLU_2027895_0_0_1"/>
<evidence type="ECO:0000313" key="2">
    <source>
        <dbReference type="Proteomes" id="UP000008783"/>
    </source>
</evidence>
<dbReference type="RefSeq" id="XP_003336373.1">
    <property type="nucleotide sequence ID" value="XM_003336325.1"/>
</dbReference>